<dbReference type="PROSITE" id="PS51462">
    <property type="entry name" value="NUDIX"/>
    <property type="match status" value="1"/>
</dbReference>
<dbReference type="InterPro" id="IPR020476">
    <property type="entry name" value="Nudix_hydrolase"/>
</dbReference>
<protein>
    <submittedName>
        <fullName evidence="5">NUDIX hydrolase</fullName>
    </submittedName>
</protein>
<evidence type="ECO:0000256" key="1">
    <source>
        <dbReference type="ARBA" id="ARBA00001946"/>
    </source>
</evidence>
<dbReference type="OrthoDB" id="9791228at2"/>
<comment type="similarity">
    <text evidence="3">Belongs to the Nudix hydrolase family.</text>
</comment>
<keyword evidence="2 3" id="KW-0378">Hydrolase</keyword>
<comment type="caution">
    <text evidence="5">The sequence shown here is derived from an EMBL/GenBank/DDBJ whole genome shotgun (WGS) entry which is preliminary data.</text>
</comment>
<dbReference type="AlphaFoldDB" id="A0A2A2EYX9"/>
<evidence type="ECO:0000256" key="2">
    <source>
        <dbReference type="ARBA" id="ARBA00022801"/>
    </source>
</evidence>
<dbReference type="InterPro" id="IPR000086">
    <property type="entry name" value="NUDIX_hydrolase_dom"/>
</dbReference>
<evidence type="ECO:0000259" key="4">
    <source>
        <dbReference type="PROSITE" id="PS51462"/>
    </source>
</evidence>
<reference evidence="5 6" key="1">
    <citation type="submission" date="2017-08" db="EMBL/GenBank/DDBJ databases">
        <title>Halomonas alkalisoli sp. nov., isolated from saline alkaline soil.</title>
        <authorList>
            <person name="Wang D."/>
            <person name="Zhang G."/>
        </authorList>
    </citation>
    <scope>NUCLEOTIDE SEQUENCE [LARGE SCALE GENOMIC DNA]</scope>
    <source>
        <strain evidence="5 6">WRN001</strain>
    </source>
</reference>
<accession>A0A2A2EYX9</accession>
<evidence type="ECO:0000256" key="3">
    <source>
        <dbReference type="RuleBase" id="RU003476"/>
    </source>
</evidence>
<dbReference type="PROSITE" id="PS00893">
    <property type="entry name" value="NUDIX_BOX"/>
    <property type="match status" value="1"/>
</dbReference>
<organism evidence="5 6">
    <name type="scientific">Halomonas salipaludis</name>
    <dbReference type="NCBI Taxonomy" id="2032625"/>
    <lineage>
        <taxon>Bacteria</taxon>
        <taxon>Pseudomonadati</taxon>
        <taxon>Pseudomonadota</taxon>
        <taxon>Gammaproteobacteria</taxon>
        <taxon>Oceanospirillales</taxon>
        <taxon>Halomonadaceae</taxon>
        <taxon>Halomonas</taxon>
    </lineage>
</organism>
<dbReference type="Proteomes" id="UP000217771">
    <property type="component" value="Unassembled WGS sequence"/>
</dbReference>
<keyword evidence="6" id="KW-1185">Reference proteome</keyword>
<dbReference type="CDD" id="cd04673">
    <property type="entry name" value="NUDIX_ADPRase"/>
    <property type="match status" value="1"/>
</dbReference>
<dbReference type="SUPFAM" id="SSF55811">
    <property type="entry name" value="Nudix"/>
    <property type="match status" value="1"/>
</dbReference>
<dbReference type="InterPro" id="IPR015797">
    <property type="entry name" value="NUDIX_hydrolase-like_dom_sf"/>
</dbReference>
<sequence length="166" mass="17690">MVEIAAQQRSCQRYARVAGLGLGVARASTEGSVPRTIQAACAVIQREDGAILMVKRLNPPEAGLWSVPGGKVEPGESLPDAAAREAFEETGLRVEVGQRLWTAQLAWDDDIVYELHDFAASPIGGVLQAGDDAAEVRWVPADQISSMPLVAALLEHLRAAGLAPRR</sequence>
<dbReference type="InterPro" id="IPR020084">
    <property type="entry name" value="NUDIX_hydrolase_CS"/>
</dbReference>
<dbReference type="PANTHER" id="PTHR43046:SF14">
    <property type="entry name" value="MUTT_NUDIX FAMILY PROTEIN"/>
    <property type="match status" value="1"/>
</dbReference>
<feature type="domain" description="Nudix hydrolase" evidence="4">
    <location>
        <begin position="34"/>
        <end position="163"/>
    </location>
</feature>
<dbReference type="Gene3D" id="3.90.79.10">
    <property type="entry name" value="Nucleoside Triphosphate Pyrophosphohydrolase"/>
    <property type="match status" value="1"/>
</dbReference>
<comment type="cofactor">
    <cofactor evidence="1">
        <name>Mg(2+)</name>
        <dbReference type="ChEBI" id="CHEBI:18420"/>
    </cofactor>
</comment>
<evidence type="ECO:0000313" key="6">
    <source>
        <dbReference type="Proteomes" id="UP000217771"/>
    </source>
</evidence>
<dbReference type="GO" id="GO:0016787">
    <property type="term" value="F:hydrolase activity"/>
    <property type="evidence" value="ECO:0007669"/>
    <property type="project" value="UniProtKB-KW"/>
</dbReference>
<gene>
    <name evidence="5" type="ORF">CK498_06515</name>
</gene>
<dbReference type="PANTHER" id="PTHR43046">
    <property type="entry name" value="GDP-MANNOSE MANNOSYL HYDROLASE"/>
    <property type="match status" value="1"/>
</dbReference>
<dbReference type="EMBL" id="NSKB01000002">
    <property type="protein sequence ID" value="PAU78591.1"/>
    <property type="molecule type" value="Genomic_DNA"/>
</dbReference>
<evidence type="ECO:0000313" key="5">
    <source>
        <dbReference type="EMBL" id="PAU78591.1"/>
    </source>
</evidence>
<dbReference type="PRINTS" id="PR00502">
    <property type="entry name" value="NUDIXFAMILY"/>
</dbReference>
<name>A0A2A2EYX9_9GAMM</name>
<proteinExistence type="inferred from homology"/>
<dbReference type="Pfam" id="PF00293">
    <property type="entry name" value="NUDIX"/>
    <property type="match status" value="1"/>
</dbReference>